<protein>
    <submittedName>
        <fullName evidence="2">Uncharacterized protein</fullName>
    </submittedName>
</protein>
<name>A0A1I7YGI6_9BILA</name>
<proteinExistence type="predicted"/>
<dbReference type="WBParaSite" id="L893_g16076.t1">
    <property type="protein sequence ID" value="L893_g16076.t1"/>
    <property type="gene ID" value="L893_g16076"/>
</dbReference>
<keyword evidence="1" id="KW-1185">Reference proteome</keyword>
<evidence type="ECO:0000313" key="1">
    <source>
        <dbReference type="Proteomes" id="UP000095287"/>
    </source>
</evidence>
<reference evidence="2" key="1">
    <citation type="submission" date="2016-11" db="UniProtKB">
        <authorList>
            <consortium name="WormBaseParasite"/>
        </authorList>
    </citation>
    <scope>IDENTIFICATION</scope>
</reference>
<sequence>METATTTKARQLPTTPLLLEVDRYGVRADQRRRIHEYDLRNGESGGGGEDVTQEEVQIKDNRYGDAMRVLQHELQRQPNVSPQILPVVVHHSIPAHGNRSSRPFEPFRCSSA</sequence>
<dbReference type="AlphaFoldDB" id="A0A1I7YGI6"/>
<evidence type="ECO:0000313" key="2">
    <source>
        <dbReference type="WBParaSite" id="L893_g16076.t1"/>
    </source>
</evidence>
<dbReference type="Proteomes" id="UP000095287">
    <property type="component" value="Unplaced"/>
</dbReference>
<organism evidence="1 2">
    <name type="scientific">Steinernema glaseri</name>
    <dbReference type="NCBI Taxonomy" id="37863"/>
    <lineage>
        <taxon>Eukaryota</taxon>
        <taxon>Metazoa</taxon>
        <taxon>Ecdysozoa</taxon>
        <taxon>Nematoda</taxon>
        <taxon>Chromadorea</taxon>
        <taxon>Rhabditida</taxon>
        <taxon>Tylenchina</taxon>
        <taxon>Panagrolaimomorpha</taxon>
        <taxon>Strongyloidoidea</taxon>
        <taxon>Steinernematidae</taxon>
        <taxon>Steinernema</taxon>
    </lineage>
</organism>
<accession>A0A1I7YGI6</accession>